<name>A0A0B7H8N9_9FLAO</name>
<protein>
    <submittedName>
        <fullName evidence="1">Uncharacterized protein</fullName>
    </submittedName>
</protein>
<dbReference type="InterPro" id="IPR012429">
    <property type="entry name" value="HGSNAT_cat"/>
</dbReference>
<reference evidence="1 2" key="1">
    <citation type="submission" date="2015-01" db="EMBL/GenBank/DDBJ databases">
        <authorList>
            <person name="Xiang T."/>
            <person name="Song Y."/>
            <person name="Huang L."/>
            <person name="Wang B."/>
            <person name="Wu P."/>
        </authorList>
    </citation>
    <scope>NUCLEOTIDE SEQUENCE [LARGE SCALE GENOMIC DNA]</scope>
    <source>
        <strain evidence="1 2">Cc12</strain>
    </source>
</reference>
<dbReference type="EMBL" id="CDOE01000053">
    <property type="protein sequence ID" value="CEN34909.1"/>
    <property type="molecule type" value="Genomic_DNA"/>
</dbReference>
<dbReference type="GeneID" id="69579885"/>
<sequence>MKENTFRLYFIDIIRAFAICMMLQGHFVGSLMGEAFYDDSNILFSVWRYCTGFTAPVFFAVSGFIFMFLMIKESDTKAVGWHNPRVKKGFHRALLLIGIGYLLRLSFEYVDILHCIGISLLLLIGLYLFTYNKKTYVLPTLLILITLSLFTFEPLYKSFKFDFLPLPLANYLTRANGTIFSIFPWFGYVSFGASLGYFFYKYRNTTNLYRNTIILLTVGIAILWFKSDIFKYIYLTTDSNLFKELFHSEFLFLRLKNVLLVFLFFIVTRNLITSKILRKIGQNTLSIYVIHCILLYGSITGIGLIRFFKYSLNPYVTVIGALLFILLNVWLSFRYNALKPIISALFSEAKTEVIRFLQTVFYFLKGWILKVYQWIFSFIKH</sequence>
<proteinExistence type="predicted"/>
<dbReference type="AlphaFoldDB" id="A0A0B7H8N9"/>
<evidence type="ECO:0000313" key="2">
    <source>
        <dbReference type="Proteomes" id="UP000044026"/>
    </source>
</evidence>
<dbReference type="RefSeq" id="WP_041999626.1">
    <property type="nucleotide sequence ID" value="NZ_CP022382.1"/>
</dbReference>
<dbReference type="Proteomes" id="UP000044026">
    <property type="component" value="Unassembled WGS sequence"/>
</dbReference>
<organism evidence="1 2">
    <name type="scientific">Capnocytophaga canimorsus</name>
    <dbReference type="NCBI Taxonomy" id="28188"/>
    <lineage>
        <taxon>Bacteria</taxon>
        <taxon>Pseudomonadati</taxon>
        <taxon>Bacteroidota</taxon>
        <taxon>Flavobacteriia</taxon>
        <taxon>Flavobacteriales</taxon>
        <taxon>Flavobacteriaceae</taxon>
        <taxon>Capnocytophaga</taxon>
    </lineage>
</organism>
<dbReference type="Pfam" id="PF07786">
    <property type="entry name" value="HGSNAT_cat"/>
    <property type="match status" value="1"/>
</dbReference>
<accession>A0A0B7H8N9</accession>
<gene>
    <name evidence="1" type="ORF">CCAN12_570009</name>
</gene>
<evidence type="ECO:0000313" key="1">
    <source>
        <dbReference type="EMBL" id="CEN34909.1"/>
    </source>
</evidence>